<protein>
    <submittedName>
        <fullName evidence="1">Unannotated protein</fullName>
    </submittedName>
</protein>
<gene>
    <name evidence="1" type="ORF">UFOPK3547_01630</name>
</gene>
<evidence type="ECO:0000313" key="1">
    <source>
        <dbReference type="EMBL" id="CAB4347278.1"/>
    </source>
</evidence>
<organism evidence="1">
    <name type="scientific">freshwater metagenome</name>
    <dbReference type="NCBI Taxonomy" id="449393"/>
    <lineage>
        <taxon>unclassified sequences</taxon>
        <taxon>metagenomes</taxon>
        <taxon>ecological metagenomes</taxon>
    </lineage>
</organism>
<sequence>MRDEDTVLAVAHDISIAGDFACDHGRAGRKCFGQHHSKALSAKRRRAEQVGLREQPLLLSVVNDAGDAHTCRFDQKRLDIILAGADDHQFSVNVVAQPFEGGEKDRQAFPFNRLPDEYQLQLP</sequence>
<dbReference type="EMBL" id="CAESAN010000189">
    <property type="protein sequence ID" value="CAB4347278.1"/>
    <property type="molecule type" value="Genomic_DNA"/>
</dbReference>
<dbReference type="AlphaFoldDB" id="A0A6J6A0G1"/>
<reference evidence="1" key="1">
    <citation type="submission" date="2020-05" db="EMBL/GenBank/DDBJ databases">
        <authorList>
            <person name="Chiriac C."/>
            <person name="Salcher M."/>
            <person name="Ghai R."/>
            <person name="Kavagutti S V."/>
        </authorList>
    </citation>
    <scope>NUCLEOTIDE SEQUENCE</scope>
</reference>
<name>A0A6J6A0G1_9ZZZZ</name>
<accession>A0A6J6A0G1</accession>
<proteinExistence type="predicted"/>